<dbReference type="EMBL" id="JASBNA010000010">
    <property type="protein sequence ID" value="KAK7688445.1"/>
    <property type="molecule type" value="Genomic_DNA"/>
</dbReference>
<dbReference type="InterPro" id="IPR046700">
    <property type="entry name" value="DUF6570"/>
</dbReference>
<evidence type="ECO:0000259" key="2">
    <source>
        <dbReference type="Pfam" id="PF20209"/>
    </source>
</evidence>
<comment type="caution">
    <text evidence="3">The sequence shown here is derived from an EMBL/GenBank/DDBJ whole genome shotgun (WGS) entry which is preliminary data.</text>
</comment>
<feature type="region of interest" description="Disordered" evidence="1">
    <location>
        <begin position="420"/>
        <end position="445"/>
    </location>
</feature>
<evidence type="ECO:0000256" key="1">
    <source>
        <dbReference type="SAM" id="MobiDB-lite"/>
    </source>
</evidence>
<evidence type="ECO:0000313" key="3">
    <source>
        <dbReference type="EMBL" id="KAK7688445.1"/>
    </source>
</evidence>
<protein>
    <recommendedName>
        <fullName evidence="2">DUF6570 domain-containing protein</fullName>
    </recommendedName>
</protein>
<feature type="compositionally biased region" description="Basic and acidic residues" evidence="1">
    <location>
        <begin position="420"/>
        <end position="430"/>
    </location>
</feature>
<dbReference type="AlphaFoldDB" id="A0AAW0GBB2"/>
<keyword evidence="4" id="KW-1185">Reference proteome</keyword>
<proteinExistence type="predicted"/>
<organism evidence="3 4">
    <name type="scientific">Cerrena zonata</name>
    <dbReference type="NCBI Taxonomy" id="2478898"/>
    <lineage>
        <taxon>Eukaryota</taxon>
        <taxon>Fungi</taxon>
        <taxon>Dikarya</taxon>
        <taxon>Basidiomycota</taxon>
        <taxon>Agaricomycotina</taxon>
        <taxon>Agaricomycetes</taxon>
        <taxon>Polyporales</taxon>
        <taxon>Cerrenaceae</taxon>
        <taxon>Cerrena</taxon>
    </lineage>
</organism>
<name>A0AAW0GBB2_9APHY</name>
<accession>A0AAW0GBB2</accession>
<dbReference type="Pfam" id="PF20209">
    <property type="entry name" value="DUF6570"/>
    <property type="match status" value="1"/>
</dbReference>
<feature type="domain" description="DUF6570" evidence="2">
    <location>
        <begin position="272"/>
        <end position="404"/>
    </location>
</feature>
<reference evidence="3 4" key="1">
    <citation type="submission" date="2022-09" db="EMBL/GenBank/DDBJ databases">
        <authorList>
            <person name="Palmer J.M."/>
        </authorList>
    </citation>
    <scope>NUCLEOTIDE SEQUENCE [LARGE SCALE GENOMIC DNA]</scope>
    <source>
        <strain evidence="3 4">DSM 7382</strain>
    </source>
</reference>
<evidence type="ECO:0000313" key="4">
    <source>
        <dbReference type="Proteomes" id="UP001385951"/>
    </source>
</evidence>
<sequence>MELDHAKYIFYSDSNKPHRPLAFYPNQLSGGGKEPIKKRTWSSEELQSYTTIPIPKGSYKYVSYVPTNIDKKLDKLHIEIPLNVLINKLKSADLKDVGIAHGLSMWRSKYISLPVIQKRIQEHNCNDSCCLSYYSVFESNVSPKSGADRIAKLRKVDTDYKVRDQDRPRRSVNFPPTPPSNKLMTQIIQEFCAQSEAENLEEIGCAVCGQLKKKKRMTKLADLKVDLDILENDQITRRLRTAISDPISFLKGPVLDDTCQHICPACVHSLSQGKAPEDSLSNGLWLGTVPPELKDLSWTEKLLVARVIHNYCVIRVASSGSRKLKANAICHSMPTPKIYTMLPPPRKDLDLVLSCIFIGPTPPTAADYKRTPFLVRHNKVATALEWLRLNHIDYADIGISYKNLKEYSESEPPVHVIYQKSEDNSMKESESTAVNDNGDEEATSEGQCPFVVHGLTGEQLTELMKQDPKKITAKALHHFKNYGHTLGIGQSDTPESLYDNPQLYPQMFSWLFPYGLGGIGNDRGFKPLPDAKHKKWLLMYHDKRFQLDPTFCLIAWNQQQIKNSVTGGYPMTQKKSFGQISERLLNLNQSVLQSIIERLEKDGHSWKIGQCW</sequence>
<gene>
    <name evidence="3" type="ORF">QCA50_007983</name>
</gene>
<dbReference type="Proteomes" id="UP001385951">
    <property type="component" value="Unassembled WGS sequence"/>
</dbReference>